<comment type="caution">
    <text evidence="9">The sequence shown here is derived from an EMBL/GenBank/DDBJ whole genome shotgun (WGS) entry which is preliminary data.</text>
</comment>
<dbReference type="OrthoDB" id="9801830at2"/>
<keyword evidence="10" id="KW-1185">Reference proteome</keyword>
<dbReference type="GO" id="GO:0033990">
    <property type="term" value="F:ectoine synthase activity"/>
    <property type="evidence" value="ECO:0007669"/>
    <property type="project" value="UniProtKB-EC"/>
</dbReference>
<evidence type="ECO:0000256" key="4">
    <source>
        <dbReference type="ARBA" id="ARBA00019707"/>
    </source>
</evidence>
<accession>A4BQ56</accession>
<dbReference type="CDD" id="cd06978">
    <property type="entry name" value="cupin_EctC"/>
    <property type="match status" value="1"/>
</dbReference>
<dbReference type="HAMAP" id="MF_01255">
    <property type="entry name" value="Ectoine_synth"/>
    <property type="match status" value="1"/>
</dbReference>
<evidence type="ECO:0000256" key="2">
    <source>
        <dbReference type="ARBA" id="ARBA00009637"/>
    </source>
</evidence>
<comment type="similarity">
    <text evidence="2 8">Belongs to the ectoine synthase family.</text>
</comment>
<dbReference type="GO" id="GO:0019491">
    <property type="term" value="P:ectoine biosynthetic process"/>
    <property type="evidence" value="ECO:0007669"/>
    <property type="project" value="UniProtKB-UniRule"/>
</dbReference>
<dbReference type="STRING" id="314278.NB231_04860"/>
<evidence type="ECO:0000256" key="5">
    <source>
        <dbReference type="ARBA" id="ARBA00023239"/>
    </source>
</evidence>
<evidence type="ECO:0000256" key="1">
    <source>
        <dbReference type="ARBA" id="ARBA00005181"/>
    </source>
</evidence>
<dbReference type="RefSeq" id="WP_005000199.1">
    <property type="nucleotide sequence ID" value="NZ_CH672427.1"/>
</dbReference>
<evidence type="ECO:0000256" key="7">
    <source>
        <dbReference type="ARBA" id="ARBA00048714"/>
    </source>
</evidence>
<protein>
    <recommendedName>
        <fullName evidence="4 8">L-ectoine synthase</fullName>
        <ecNumber evidence="3 8">4.2.1.108</ecNumber>
    </recommendedName>
    <alternativeName>
        <fullName evidence="6 8">N-acetyldiaminobutyrate dehydratase</fullName>
    </alternativeName>
</protein>
<dbReference type="InterPro" id="IPR011051">
    <property type="entry name" value="RmlC_Cupin_sf"/>
</dbReference>
<dbReference type="AlphaFoldDB" id="A4BQ56"/>
<evidence type="ECO:0000256" key="8">
    <source>
        <dbReference type="HAMAP-Rule" id="MF_01255"/>
    </source>
</evidence>
<name>A4BQ56_9GAMM</name>
<evidence type="ECO:0000256" key="6">
    <source>
        <dbReference type="ARBA" id="ARBA00033271"/>
    </source>
</evidence>
<dbReference type="EMBL" id="AAOF01000004">
    <property type="protein sequence ID" value="EAR22211.1"/>
    <property type="molecule type" value="Genomic_DNA"/>
</dbReference>
<dbReference type="PANTHER" id="PTHR39289:SF1">
    <property type="entry name" value="L-ECTOINE SYNTHASE"/>
    <property type="match status" value="1"/>
</dbReference>
<proteinExistence type="inferred from homology"/>
<evidence type="ECO:0000313" key="9">
    <source>
        <dbReference type="EMBL" id="EAR22211.1"/>
    </source>
</evidence>
<comment type="catalytic activity">
    <reaction evidence="7 8">
        <text>(2S)-4-acetamido-2-aminobutanoate = L-ectoine + H2O</text>
        <dbReference type="Rhea" id="RHEA:17281"/>
        <dbReference type="ChEBI" id="CHEBI:15377"/>
        <dbReference type="ChEBI" id="CHEBI:58515"/>
        <dbReference type="ChEBI" id="CHEBI:58929"/>
        <dbReference type="EC" id="4.2.1.108"/>
    </reaction>
</comment>
<dbReference type="NCBIfam" id="NF009806">
    <property type="entry name" value="PRK13290.1"/>
    <property type="match status" value="1"/>
</dbReference>
<dbReference type="HOGENOM" id="CLU_154525_0_0_6"/>
<dbReference type="InterPro" id="IPR014710">
    <property type="entry name" value="RmlC-like_jellyroll"/>
</dbReference>
<dbReference type="InterPro" id="IPR010462">
    <property type="entry name" value="Ectoine_synth"/>
</dbReference>
<dbReference type="Pfam" id="PF06339">
    <property type="entry name" value="Ectoine_synth"/>
    <property type="match status" value="1"/>
</dbReference>
<evidence type="ECO:0000313" key="10">
    <source>
        <dbReference type="Proteomes" id="UP000003374"/>
    </source>
</evidence>
<dbReference type="UniPathway" id="UPA00067">
    <property type="reaction ID" value="UER00123"/>
</dbReference>
<dbReference type="SUPFAM" id="SSF51182">
    <property type="entry name" value="RmlC-like cupins"/>
    <property type="match status" value="1"/>
</dbReference>
<organism evidence="9 10">
    <name type="scientific">Nitrococcus mobilis Nb-231</name>
    <dbReference type="NCBI Taxonomy" id="314278"/>
    <lineage>
        <taxon>Bacteria</taxon>
        <taxon>Pseudomonadati</taxon>
        <taxon>Pseudomonadota</taxon>
        <taxon>Gammaproteobacteria</taxon>
        <taxon>Chromatiales</taxon>
        <taxon>Ectothiorhodospiraceae</taxon>
        <taxon>Nitrococcus</taxon>
    </lineage>
</organism>
<dbReference type="PANTHER" id="PTHR39289">
    <property type="match status" value="1"/>
</dbReference>
<keyword evidence="5 8" id="KW-0456">Lyase</keyword>
<evidence type="ECO:0000256" key="3">
    <source>
        <dbReference type="ARBA" id="ARBA00013192"/>
    </source>
</evidence>
<sequence>MIYRTLDELVGSENDVRASTFHSRRFLLKSDGMGFSFHDTILFAGSETYIWYANHLEAVYCIEGEGELETVDDGKIHPIHPGVFYALDKHDKHYLRAKSQLRMMCVFNPPLTGREVHDEQGTYPLME</sequence>
<comment type="pathway">
    <text evidence="1 8">Amine and polyamine biosynthesis; ectoine biosynthesis; L-ectoine from L-aspartate 4-semialdehyde: step 3/3.</text>
</comment>
<dbReference type="EC" id="4.2.1.108" evidence="3 8"/>
<gene>
    <name evidence="8" type="primary">ectC</name>
    <name evidence="9" type="ORF">NB231_04860</name>
</gene>
<dbReference type="Proteomes" id="UP000003374">
    <property type="component" value="Unassembled WGS sequence"/>
</dbReference>
<dbReference type="eggNOG" id="COG1917">
    <property type="taxonomic scope" value="Bacteria"/>
</dbReference>
<reference evidence="9 10" key="1">
    <citation type="submission" date="2006-02" db="EMBL/GenBank/DDBJ databases">
        <authorList>
            <person name="Waterbury J."/>
            <person name="Ferriera S."/>
            <person name="Johnson J."/>
            <person name="Kravitz S."/>
            <person name="Halpern A."/>
            <person name="Remington K."/>
            <person name="Beeson K."/>
            <person name="Tran B."/>
            <person name="Rogers Y.-H."/>
            <person name="Friedman R."/>
            <person name="Venter J.C."/>
        </authorList>
    </citation>
    <scope>NUCLEOTIDE SEQUENCE [LARGE SCALE GENOMIC DNA]</scope>
    <source>
        <strain evidence="9 10">Nb-231</strain>
    </source>
</reference>
<dbReference type="Gene3D" id="2.60.120.10">
    <property type="entry name" value="Jelly Rolls"/>
    <property type="match status" value="1"/>
</dbReference>
<comment type="function">
    <text evidence="8">Catalyzes the circularization of gamma-N-acetyl-alpha,gamma-diaminobutyric acid (ADABA) to ectoine (1,4,5,6-tetrahydro-2-methyl-4-pyrimidine carboxylic acid), which is an excellent osmoprotectant.</text>
</comment>